<evidence type="ECO:0000259" key="14">
    <source>
        <dbReference type="Pfam" id="PF02875"/>
    </source>
</evidence>
<dbReference type="InterPro" id="IPR005761">
    <property type="entry name" value="UDP-N-AcMur-Glu-dNH2Pim_ligase"/>
</dbReference>
<dbReference type="EC" id="6.3.2.13" evidence="11"/>
<feature type="domain" description="Mur ligase N-terminal catalytic" evidence="13">
    <location>
        <begin position="25"/>
        <end position="93"/>
    </location>
</feature>
<comment type="cofactor">
    <cofactor evidence="11">
        <name>Mg(2+)</name>
        <dbReference type="ChEBI" id="CHEBI:18420"/>
    </cofactor>
</comment>
<dbReference type="GO" id="GO:0000287">
    <property type="term" value="F:magnesium ion binding"/>
    <property type="evidence" value="ECO:0007669"/>
    <property type="project" value="UniProtKB-UniRule"/>
</dbReference>
<keyword evidence="2 11" id="KW-0963">Cytoplasm</keyword>
<comment type="PTM">
    <text evidence="11">Carboxylation is probably crucial for Mg(2+) binding and, consequently, for the gamma-phosphate positioning of ATP.</text>
</comment>
<dbReference type="GO" id="GO:0005524">
    <property type="term" value="F:ATP binding"/>
    <property type="evidence" value="ECO:0007669"/>
    <property type="project" value="UniProtKB-UniRule"/>
</dbReference>
<keyword evidence="17" id="KW-1185">Reference proteome</keyword>
<dbReference type="PROSITE" id="PS01011">
    <property type="entry name" value="FOLYLPOLYGLU_SYNT_1"/>
    <property type="match status" value="1"/>
</dbReference>
<dbReference type="AlphaFoldDB" id="A0A5B8XM87"/>
<feature type="binding site" evidence="11">
    <location>
        <position position="178"/>
    </location>
    <ligand>
        <name>UDP-N-acetyl-alpha-D-muramoyl-L-alanyl-D-glutamate</name>
        <dbReference type="ChEBI" id="CHEBI:83900"/>
    </ligand>
</feature>
<feature type="binding site" evidence="11">
    <location>
        <position position="150"/>
    </location>
    <ligand>
        <name>UDP-N-acetyl-alpha-D-muramoyl-L-alanyl-D-glutamate</name>
        <dbReference type="ChEBI" id="CHEBI:83900"/>
    </ligand>
</feature>
<feature type="binding site" evidence="11">
    <location>
        <position position="186"/>
    </location>
    <ligand>
        <name>UDP-N-acetyl-alpha-D-muramoyl-L-alanyl-D-glutamate</name>
        <dbReference type="ChEBI" id="CHEBI:83900"/>
    </ligand>
</feature>
<evidence type="ECO:0000256" key="12">
    <source>
        <dbReference type="RuleBase" id="RU004135"/>
    </source>
</evidence>
<dbReference type="Proteomes" id="UP000321595">
    <property type="component" value="Chromosome"/>
</dbReference>
<dbReference type="Pfam" id="PF08245">
    <property type="entry name" value="Mur_ligase_M"/>
    <property type="match status" value="1"/>
</dbReference>
<gene>
    <name evidence="11" type="primary">murE</name>
    <name evidence="16" type="ORF">FRD01_03215</name>
</gene>
<dbReference type="GO" id="GO:0071555">
    <property type="term" value="P:cell wall organization"/>
    <property type="evidence" value="ECO:0007669"/>
    <property type="project" value="UniProtKB-KW"/>
</dbReference>
<evidence type="ECO:0000256" key="10">
    <source>
        <dbReference type="ARBA" id="ARBA00023316"/>
    </source>
</evidence>
<dbReference type="Pfam" id="PF01225">
    <property type="entry name" value="Mur_ligase"/>
    <property type="match status" value="1"/>
</dbReference>
<reference evidence="16 17" key="1">
    <citation type="submission" date="2019-08" db="EMBL/GenBank/DDBJ databases">
        <authorList>
            <person name="Liang Q."/>
        </authorList>
    </citation>
    <scope>NUCLEOTIDE SEQUENCE [LARGE SCALE GENOMIC DNA]</scope>
    <source>
        <strain evidence="16 17">V1718</strain>
    </source>
</reference>
<dbReference type="InterPro" id="IPR018109">
    <property type="entry name" value="Folylpolyglutamate_synth_CS"/>
</dbReference>
<evidence type="ECO:0000256" key="1">
    <source>
        <dbReference type="ARBA" id="ARBA00005898"/>
    </source>
</evidence>
<feature type="binding site" evidence="11">
    <location>
        <position position="458"/>
    </location>
    <ligand>
        <name>meso-2,6-diaminopimelate</name>
        <dbReference type="ChEBI" id="CHEBI:57791"/>
    </ligand>
</feature>
<sequence>MKATEIAKVEGVELVQEGQGEVFRVEFDSRRVQPGDLFVALVGQNSDGHRFVSMAVDRGASALLVSQDVDAPEHVSVLKVGDTRERLGLIAAKIYGHPSQNLKLIGITGTNGKTTSAAMVETLLASAGHVVGVFGTINIRWKNEVIPSINTTPESSEIQAILARMLADGVTHVVMEVSSHGLATHRLNGCAFDVGVFTNLTQDHLDFHGTFEAYEDAKALLFERYLPDSKRNGKVPAAVINSRDAAGMRLLDRVPDGVEILEFGTERGLRAVGSDFHYQLKGHPAFEGLHVEFRVPGEFNVENALGASLAVWACGVPAESIAHSWTQIRPPCGRLEEVVPGVYVDYAHTPDALERALRALRSVTENRLIVVFGCGGDRDREKRPLMGRVAEECSDLVIVTSDNPRTESPEEIMAEIAQGFTDERTQKLLIAKRREAIAQALVERANGDIVLIAGKGHETYQEIGRDRVHFSDHEVVREFLEGK</sequence>
<feature type="binding site" evidence="11">
    <location>
        <position position="29"/>
    </location>
    <ligand>
        <name>UDP-N-acetyl-alpha-D-muramoyl-L-alanyl-D-glutamate</name>
        <dbReference type="ChEBI" id="CHEBI:83900"/>
    </ligand>
</feature>
<feature type="binding site" evidence="11">
    <location>
        <begin position="402"/>
        <end position="405"/>
    </location>
    <ligand>
        <name>meso-2,6-diaminopimelate</name>
        <dbReference type="ChEBI" id="CHEBI:57791"/>
    </ligand>
</feature>
<dbReference type="EMBL" id="CP042467">
    <property type="protein sequence ID" value="QED26281.1"/>
    <property type="molecule type" value="Genomic_DNA"/>
</dbReference>
<dbReference type="InterPro" id="IPR000713">
    <property type="entry name" value="Mur_ligase_N"/>
</dbReference>
<evidence type="ECO:0000256" key="4">
    <source>
        <dbReference type="ARBA" id="ARBA00022618"/>
    </source>
</evidence>
<organism evidence="16 17">
    <name type="scientific">Microvenator marinus</name>
    <dbReference type="NCBI Taxonomy" id="2600177"/>
    <lineage>
        <taxon>Bacteria</taxon>
        <taxon>Deltaproteobacteria</taxon>
        <taxon>Bradymonadales</taxon>
        <taxon>Microvenatoraceae</taxon>
        <taxon>Microvenator</taxon>
    </lineage>
</organism>
<feature type="binding site" evidence="11">
    <location>
        <begin position="151"/>
        <end position="152"/>
    </location>
    <ligand>
        <name>UDP-N-acetyl-alpha-D-muramoyl-L-alanyl-D-glutamate</name>
        <dbReference type="ChEBI" id="CHEBI:83900"/>
    </ligand>
</feature>
<evidence type="ECO:0000259" key="13">
    <source>
        <dbReference type="Pfam" id="PF01225"/>
    </source>
</evidence>
<keyword evidence="5 11" id="KW-0547">Nucleotide-binding</keyword>
<evidence type="ECO:0000256" key="9">
    <source>
        <dbReference type="ARBA" id="ARBA00023306"/>
    </source>
</evidence>
<name>A0A5B8XM87_9DELT</name>
<evidence type="ECO:0000256" key="2">
    <source>
        <dbReference type="ARBA" id="ARBA00022490"/>
    </source>
</evidence>
<dbReference type="Gene3D" id="3.40.1390.10">
    <property type="entry name" value="MurE/MurF, N-terminal domain"/>
    <property type="match status" value="1"/>
</dbReference>
<dbReference type="OrthoDB" id="9800958at2"/>
<comment type="similarity">
    <text evidence="1 11">Belongs to the MurCDEF family. MurE subfamily.</text>
</comment>
<dbReference type="SUPFAM" id="SSF53623">
    <property type="entry name" value="MurD-like peptide ligases, catalytic domain"/>
    <property type="match status" value="1"/>
</dbReference>
<accession>A0A5B8XM87</accession>
<dbReference type="Gene3D" id="3.90.190.20">
    <property type="entry name" value="Mur ligase, C-terminal domain"/>
    <property type="match status" value="1"/>
</dbReference>
<dbReference type="InterPro" id="IPR013221">
    <property type="entry name" value="Mur_ligase_cen"/>
</dbReference>
<comment type="caution">
    <text evidence="11">Lacks conserved residue(s) required for the propagation of feature annotation.</text>
</comment>
<feature type="modified residue" description="N6-carboxylysine" evidence="11">
    <location>
        <position position="218"/>
    </location>
</feature>
<keyword evidence="8 11" id="KW-0573">Peptidoglycan synthesis</keyword>
<dbReference type="HAMAP" id="MF_00208">
    <property type="entry name" value="MurE"/>
    <property type="match status" value="1"/>
</dbReference>
<dbReference type="RefSeq" id="WP_146957592.1">
    <property type="nucleotide sequence ID" value="NZ_CP042467.1"/>
</dbReference>
<dbReference type="GO" id="GO:0005737">
    <property type="term" value="C:cytoplasm"/>
    <property type="evidence" value="ECO:0007669"/>
    <property type="project" value="UniProtKB-SubCell"/>
</dbReference>
<dbReference type="GO" id="GO:0004326">
    <property type="term" value="F:tetrahydrofolylpolyglutamate synthase activity"/>
    <property type="evidence" value="ECO:0007669"/>
    <property type="project" value="InterPro"/>
</dbReference>
<dbReference type="PANTHER" id="PTHR23135:SF4">
    <property type="entry name" value="UDP-N-ACETYLMURAMOYL-L-ALANYL-D-GLUTAMATE--2,6-DIAMINOPIMELATE LIGASE MURE HOMOLOG, CHLOROPLASTIC"/>
    <property type="match status" value="1"/>
</dbReference>
<dbReference type="InterPro" id="IPR036565">
    <property type="entry name" value="Mur-like_cat_sf"/>
</dbReference>
<dbReference type="KEGG" id="bbae:FRD01_03215"/>
<evidence type="ECO:0000313" key="16">
    <source>
        <dbReference type="EMBL" id="QED26281.1"/>
    </source>
</evidence>
<comment type="subcellular location">
    <subcellularLocation>
        <location evidence="11 12">Cytoplasm</location>
    </subcellularLocation>
</comment>
<keyword evidence="11" id="KW-0460">Magnesium</keyword>
<comment type="catalytic activity">
    <reaction evidence="11">
        <text>UDP-N-acetyl-alpha-D-muramoyl-L-alanyl-D-glutamate + meso-2,6-diaminopimelate + ATP = UDP-N-acetyl-alpha-D-muramoyl-L-alanyl-gamma-D-glutamyl-meso-2,6-diaminopimelate + ADP + phosphate + H(+)</text>
        <dbReference type="Rhea" id="RHEA:23676"/>
        <dbReference type="ChEBI" id="CHEBI:15378"/>
        <dbReference type="ChEBI" id="CHEBI:30616"/>
        <dbReference type="ChEBI" id="CHEBI:43474"/>
        <dbReference type="ChEBI" id="CHEBI:57791"/>
        <dbReference type="ChEBI" id="CHEBI:83900"/>
        <dbReference type="ChEBI" id="CHEBI:83905"/>
        <dbReference type="ChEBI" id="CHEBI:456216"/>
        <dbReference type="EC" id="6.3.2.13"/>
    </reaction>
</comment>
<evidence type="ECO:0000256" key="8">
    <source>
        <dbReference type="ARBA" id="ARBA00022984"/>
    </source>
</evidence>
<dbReference type="NCBIfam" id="TIGR01085">
    <property type="entry name" value="murE"/>
    <property type="match status" value="1"/>
</dbReference>
<feature type="domain" description="Mur ligase central" evidence="15">
    <location>
        <begin position="107"/>
        <end position="310"/>
    </location>
</feature>
<dbReference type="GO" id="GO:0051301">
    <property type="term" value="P:cell division"/>
    <property type="evidence" value="ECO:0007669"/>
    <property type="project" value="UniProtKB-KW"/>
</dbReference>
<dbReference type="NCBIfam" id="NF001124">
    <property type="entry name" value="PRK00139.1-2"/>
    <property type="match status" value="1"/>
</dbReference>
<keyword evidence="7 11" id="KW-0133">Cell shape</keyword>
<evidence type="ECO:0000256" key="6">
    <source>
        <dbReference type="ARBA" id="ARBA00022840"/>
    </source>
</evidence>
<dbReference type="InterPro" id="IPR036615">
    <property type="entry name" value="Mur_ligase_C_dom_sf"/>
</dbReference>
<keyword evidence="9 11" id="KW-0131">Cell cycle</keyword>
<evidence type="ECO:0000256" key="3">
    <source>
        <dbReference type="ARBA" id="ARBA00022598"/>
    </source>
</evidence>
<keyword evidence="6 11" id="KW-0067">ATP-binding</keyword>
<protein>
    <recommendedName>
        <fullName evidence="11">UDP-N-acetylmuramoyl-L-alanyl-D-glutamate--2,6-diaminopimelate ligase</fullName>
        <ecNumber evidence="11">6.3.2.13</ecNumber>
    </recommendedName>
    <alternativeName>
        <fullName evidence="11">Meso-A2pm-adding enzyme</fullName>
    </alternativeName>
    <alternativeName>
        <fullName evidence="11">Meso-diaminopimelate-adding enzyme</fullName>
    </alternativeName>
    <alternativeName>
        <fullName evidence="11">UDP-MurNAc-L-Ala-D-Glu:meso-diaminopimelate ligase</fullName>
    </alternativeName>
    <alternativeName>
        <fullName evidence="11">UDP-MurNAc-tripeptide synthetase</fullName>
    </alternativeName>
    <alternativeName>
        <fullName evidence="11">UDP-N-acetylmuramyl-tripeptide synthetase</fullName>
    </alternativeName>
</protein>
<keyword evidence="10 11" id="KW-0961">Cell wall biogenesis/degradation</keyword>
<comment type="function">
    <text evidence="11">Catalyzes the addition of meso-diaminopimelic acid to the nucleotide precursor UDP-N-acetylmuramoyl-L-alanyl-D-glutamate (UMAG) in the biosynthesis of bacterial cell-wall peptidoglycan.</text>
</comment>
<keyword evidence="4 11" id="KW-0132">Cell division</keyword>
<dbReference type="GO" id="GO:0008360">
    <property type="term" value="P:regulation of cell shape"/>
    <property type="evidence" value="ECO:0007669"/>
    <property type="project" value="UniProtKB-KW"/>
</dbReference>
<feature type="domain" description="Mur ligase C-terminal" evidence="14">
    <location>
        <begin position="334"/>
        <end position="456"/>
    </location>
</feature>
<proteinExistence type="inferred from homology"/>
<feature type="binding site" evidence="11">
    <location>
        <position position="454"/>
    </location>
    <ligand>
        <name>meso-2,6-diaminopimelate</name>
        <dbReference type="ChEBI" id="CHEBI:57791"/>
    </ligand>
</feature>
<dbReference type="Gene3D" id="3.40.1190.10">
    <property type="entry name" value="Mur-like, catalytic domain"/>
    <property type="match status" value="1"/>
</dbReference>
<evidence type="ECO:0000259" key="15">
    <source>
        <dbReference type="Pfam" id="PF08245"/>
    </source>
</evidence>
<dbReference type="SUPFAM" id="SSF53244">
    <property type="entry name" value="MurD-like peptide ligases, peptide-binding domain"/>
    <property type="match status" value="1"/>
</dbReference>
<feature type="binding site" evidence="11">
    <location>
        <position position="378"/>
    </location>
    <ligand>
        <name>meso-2,6-diaminopimelate</name>
        <dbReference type="ChEBI" id="CHEBI:57791"/>
    </ligand>
</feature>
<evidence type="ECO:0000256" key="11">
    <source>
        <dbReference type="HAMAP-Rule" id="MF_00208"/>
    </source>
</evidence>
<dbReference type="NCBIfam" id="NF001126">
    <property type="entry name" value="PRK00139.1-4"/>
    <property type="match status" value="1"/>
</dbReference>
<comment type="pathway">
    <text evidence="11 12">Cell wall biogenesis; peptidoglycan biosynthesis.</text>
</comment>
<evidence type="ECO:0000313" key="17">
    <source>
        <dbReference type="Proteomes" id="UP000321595"/>
    </source>
</evidence>
<dbReference type="InterPro" id="IPR004101">
    <property type="entry name" value="Mur_ligase_C"/>
</dbReference>
<evidence type="ECO:0000256" key="5">
    <source>
        <dbReference type="ARBA" id="ARBA00022741"/>
    </source>
</evidence>
<dbReference type="InterPro" id="IPR035911">
    <property type="entry name" value="MurE/MurF_N"/>
</dbReference>
<dbReference type="PANTHER" id="PTHR23135">
    <property type="entry name" value="MUR LIGASE FAMILY MEMBER"/>
    <property type="match status" value="1"/>
</dbReference>
<feature type="short sequence motif" description="Meso-diaminopimelate recognition motif" evidence="11">
    <location>
        <begin position="402"/>
        <end position="405"/>
    </location>
</feature>
<dbReference type="Pfam" id="PF02875">
    <property type="entry name" value="Mur_ligase_C"/>
    <property type="match status" value="1"/>
</dbReference>
<feature type="binding site" evidence="11">
    <location>
        <begin position="109"/>
        <end position="115"/>
    </location>
    <ligand>
        <name>ATP</name>
        <dbReference type="ChEBI" id="CHEBI:30616"/>
    </ligand>
</feature>
<dbReference type="GO" id="GO:0008765">
    <property type="term" value="F:UDP-N-acetylmuramoylalanyl-D-glutamate-2,6-diaminopimelate ligase activity"/>
    <property type="evidence" value="ECO:0007669"/>
    <property type="project" value="UniProtKB-UniRule"/>
</dbReference>
<keyword evidence="3 11" id="KW-0436">Ligase</keyword>
<evidence type="ECO:0000256" key="7">
    <source>
        <dbReference type="ARBA" id="ARBA00022960"/>
    </source>
</evidence>
<dbReference type="UniPathway" id="UPA00219"/>
<dbReference type="GO" id="GO:0009252">
    <property type="term" value="P:peptidoglycan biosynthetic process"/>
    <property type="evidence" value="ECO:0007669"/>
    <property type="project" value="UniProtKB-UniRule"/>
</dbReference>
<dbReference type="SUPFAM" id="SSF63418">
    <property type="entry name" value="MurE/MurF N-terminal domain"/>
    <property type="match status" value="1"/>
</dbReference>